<dbReference type="InterPro" id="IPR054542">
    <property type="entry name" value="Cys_met_metab_PP"/>
</dbReference>
<protein>
    <recommendedName>
        <fullName evidence="3">O-succinylhomoserine sulfhydrylase</fullName>
        <shortName evidence="3">OSH sulfhydrylase</shortName>
        <shortName evidence="3">OSHS sulfhydrylase</shortName>
        <ecNumber evidence="3">2.5.1.-</ecNumber>
    </recommendedName>
</protein>
<dbReference type="Gene3D" id="3.90.1150.10">
    <property type="entry name" value="Aspartate Aminotransferase, domain 1"/>
    <property type="match status" value="1"/>
</dbReference>
<comment type="similarity">
    <text evidence="3">Belongs to the trans-sulfuration enzymes family. MetZ subfamily.</text>
</comment>
<dbReference type="NCBIfam" id="NF006003">
    <property type="entry name" value="PRK08133.1"/>
    <property type="match status" value="1"/>
</dbReference>
<evidence type="ECO:0000313" key="7">
    <source>
        <dbReference type="EMBL" id="QGU32711.1"/>
    </source>
</evidence>
<dbReference type="Pfam" id="PF01053">
    <property type="entry name" value="Cys_Met_Meta_PP"/>
    <property type="match status" value="1"/>
</dbReference>
<dbReference type="AlphaFoldDB" id="A0A6I6DYL1"/>
<dbReference type="NCBIfam" id="TIGR01325">
    <property type="entry name" value="O_suc_HS_sulf"/>
    <property type="match status" value="1"/>
</dbReference>
<dbReference type="GO" id="GO:0071268">
    <property type="term" value="P:homocysteine biosynthetic process"/>
    <property type="evidence" value="ECO:0007669"/>
    <property type="project" value="InterPro"/>
</dbReference>
<sequence length="429" mass="45872">MSPRNSAWPKARASLTSTTPTDPPPDDWDGASGFATRAIRVGHRRTDEGEHSEPIFATSSFVFASAAEAAARFSGEQVGNIYSRFTNPTVRAFEERLAALEGGESCVATASGMAAILAICLGLLKTGDRILAARSLFGSTTMLFDKYLTRFGIQTDYVPLSDLAAWEAGLGRDQARRIRLLFCETPSNPLTEMVDLRALAEIAHRHGALLVVDNCFCTPALQRPLELGADLVVHSATKYLDGQGRCVGGAVVGDRKRVGEEVYGVLRTTGPTLSPFNAWVFLKGLETLELRMLAQSRAAAGLAEWLQQQPAVARVHYPGLVDHPQHALVGTQQRAGGAILAFEVQGGRAAAWRVIDATRMLSITANLGDVKTTITHPATTTHGRLTPEQRAEAGIGEGLIRVAVGLEDPSDIRADLARGLNGLNQDVGA</sequence>
<comment type="subunit">
    <text evidence="3">Homotetramer.</text>
</comment>
<dbReference type="PIRSF" id="PIRSF001434">
    <property type="entry name" value="CGS"/>
    <property type="match status" value="1"/>
</dbReference>
<proteinExistence type="inferred from homology"/>
<dbReference type="InterPro" id="IPR015421">
    <property type="entry name" value="PyrdxlP-dep_Trfase_major"/>
</dbReference>
<dbReference type="GO" id="GO:0030170">
    <property type="term" value="F:pyridoxal phosphate binding"/>
    <property type="evidence" value="ECO:0007669"/>
    <property type="project" value="UniProtKB-UniRule"/>
</dbReference>
<gene>
    <name evidence="3" type="primary">metZ</name>
    <name evidence="7" type="ORF">E6P07_06775</name>
</gene>
<reference evidence="7 8" key="1">
    <citation type="submission" date="2019-12" db="EMBL/GenBank/DDBJ databases">
        <title>The complete genome of the thermophilic, anoxygenic phototrophic gammaproteobacterium Thermochromatium tepidum.</title>
        <authorList>
            <person name="Sattley W.M."/>
            <person name="Swingley W.D."/>
            <person name="Burchell B.M."/>
            <person name="Gurbani S.A."/>
            <person name="Kujawa C.M."/>
            <person name="Nuccio D.A."/>
            <person name="Schladweiler J."/>
            <person name="Shaffer K.N."/>
            <person name="Stokes L.M."/>
            <person name="Touchman J.W."/>
            <person name="Blankenship R.E."/>
            <person name="Madigan M.T."/>
        </authorList>
    </citation>
    <scope>NUCLEOTIDE SEQUENCE [LARGE SCALE GENOMIC DNA]</scope>
    <source>
        <strain evidence="7 8">ATCC 43061</strain>
    </source>
</reference>
<dbReference type="GO" id="GO:0016846">
    <property type="term" value="F:carbon-sulfur lyase activity"/>
    <property type="evidence" value="ECO:0007669"/>
    <property type="project" value="TreeGrafter"/>
</dbReference>
<evidence type="ECO:0000256" key="5">
    <source>
        <dbReference type="RuleBase" id="RU362118"/>
    </source>
</evidence>
<evidence type="ECO:0000256" key="4">
    <source>
        <dbReference type="PIRSR" id="PIRSR001434-2"/>
    </source>
</evidence>
<dbReference type="GO" id="GO:0071266">
    <property type="term" value="P:'de novo' L-methionine biosynthetic process"/>
    <property type="evidence" value="ECO:0007669"/>
    <property type="project" value="UniProtKB-UniRule"/>
</dbReference>
<feature type="region of interest" description="Disordered" evidence="6">
    <location>
        <begin position="1"/>
        <end position="32"/>
    </location>
</feature>
<feature type="modified residue" description="N6-(pyridoxal phosphate)lysine" evidence="3 4">
    <location>
        <position position="238"/>
    </location>
</feature>
<dbReference type="KEGG" id="ttp:E6P07_06775"/>
<keyword evidence="3" id="KW-0486">Methionine biosynthesis</keyword>
<organism evidence="7 8">
    <name type="scientific">Thermochromatium tepidum ATCC 43061</name>
    <dbReference type="NCBI Taxonomy" id="316276"/>
    <lineage>
        <taxon>Bacteria</taxon>
        <taxon>Pseudomonadati</taxon>
        <taxon>Pseudomonadota</taxon>
        <taxon>Gammaproteobacteria</taxon>
        <taxon>Chromatiales</taxon>
        <taxon>Chromatiaceae</taxon>
        <taxon>Thermochromatium</taxon>
    </lineage>
</organism>
<comment type="cofactor">
    <cofactor evidence="1 3 5">
        <name>pyridoxal 5'-phosphate</name>
        <dbReference type="ChEBI" id="CHEBI:597326"/>
    </cofactor>
</comment>
<evidence type="ECO:0000313" key="8">
    <source>
        <dbReference type="Proteomes" id="UP000426424"/>
    </source>
</evidence>
<dbReference type="OrthoDB" id="9805807at2"/>
<comment type="catalytic activity">
    <reaction evidence="3">
        <text>O-succinyl-L-homoserine + hydrogen sulfide = L-homocysteine + succinate</text>
        <dbReference type="Rhea" id="RHEA:27826"/>
        <dbReference type="ChEBI" id="CHEBI:29919"/>
        <dbReference type="ChEBI" id="CHEBI:30031"/>
        <dbReference type="ChEBI" id="CHEBI:57661"/>
        <dbReference type="ChEBI" id="CHEBI:58199"/>
    </reaction>
</comment>
<dbReference type="PANTHER" id="PTHR11808:SF80">
    <property type="entry name" value="CYSTATHIONINE GAMMA-LYASE"/>
    <property type="match status" value="1"/>
</dbReference>
<dbReference type="InterPro" id="IPR015424">
    <property type="entry name" value="PyrdxlP-dep_Trfase"/>
</dbReference>
<evidence type="ECO:0000256" key="6">
    <source>
        <dbReference type="SAM" id="MobiDB-lite"/>
    </source>
</evidence>
<evidence type="ECO:0000256" key="3">
    <source>
        <dbReference type="HAMAP-Rule" id="MF_02056"/>
    </source>
</evidence>
<dbReference type="InterPro" id="IPR015422">
    <property type="entry name" value="PyrdxlP-dep_Trfase_small"/>
</dbReference>
<dbReference type="HAMAP" id="MF_02056">
    <property type="entry name" value="MetZ"/>
    <property type="match status" value="1"/>
</dbReference>
<dbReference type="SUPFAM" id="SSF53383">
    <property type="entry name" value="PLP-dependent transferases"/>
    <property type="match status" value="1"/>
</dbReference>
<dbReference type="UniPathway" id="UPA00051">
    <property type="reaction ID" value="UER00449"/>
</dbReference>
<keyword evidence="2 3" id="KW-0663">Pyridoxal phosphate</keyword>
<dbReference type="PROSITE" id="PS00868">
    <property type="entry name" value="CYS_MET_METAB_PP"/>
    <property type="match status" value="1"/>
</dbReference>
<dbReference type="CDD" id="cd00614">
    <property type="entry name" value="CGS_like"/>
    <property type="match status" value="1"/>
</dbReference>
<evidence type="ECO:0000256" key="1">
    <source>
        <dbReference type="ARBA" id="ARBA00001933"/>
    </source>
</evidence>
<keyword evidence="3" id="KW-0808">Transferase</keyword>
<dbReference type="Proteomes" id="UP000426424">
    <property type="component" value="Chromosome"/>
</dbReference>
<dbReference type="InterPro" id="IPR006234">
    <property type="entry name" value="O-succ-hSer_sulfhydrylase"/>
</dbReference>
<dbReference type="EMBL" id="CP039268">
    <property type="protein sequence ID" value="QGU32711.1"/>
    <property type="molecule type" value="Genomic_DNA"/>
</dbReference>
<dbReference type="GO" id="GO:0016765">
    <property type="term" value="F:transferase activity, transferring alkyl or aryl (other than methyl) groups"/>
    <property type="evidence" value="ECO:0007669"/>
    <property type="project" value="UniProtKB-UniRule"/>
</dbReference>
<comment type="pathway">
    <text evidence="3">Amino-acid biosynthesis; L-methionine biosynthesis via de novo pathway; L-homocysteine from O-succinyl-L-homoserine: step 1/1.</text>
</comment>
<dbReference type="GO" id="GO:0005737">
    <property type="term" value="C:cytoplasm"/>
    <property type="evidence" value="ECO:0007669"/>
    <property type="project" value="TreeGrafter"/>
</dbReference>
<dbReference type="GO" id="GO:0019346">
    <property type="term" value="P:transsulfuration"/>
    <property type="evidence" value="ECO:0007669"/>
    <property type="project" value="InterPro"/>
</dbReference>
<dbReference type="EC" id="2.5.1.-" evidence="3"/>
<comment type="function">
    <text evidence="3">Catalyzes the formation of L-homocysteine from O-succinyl-L-homoserine (OSHS) and hydrogen sulfide.</text>
</comment>
<dbReference type="FunFam" id="3.40.640.10:FF:000046">
    <property type="entry name" value="Cystathionine gamma-lyase"/>
    <property type="match status" value="1"/>
</dbReference>
<name>A0A6I6DYL1_THETI</name>
<dbReference type="InterPro" id="IPR000277">
    <property type="entry name" value="Cys/Met-Metab_PyrdxlP-dep_enz"/>
</dbReference>
<dbReference type="PANTHER" id="PTHR11808">
    <property type="entry name" value="TRANS-SULFURATION ENZYME FAMILY MEMBER"/>
    <property type="match status" value="1"/>
</dbReference>
<keyword evidence="8" id="KW-1185">Reference proteome</keyword>
<dbReference type="Gene3D" id="3.40.640.10">
    <property type="entry name" value="Type I PLP-dependent aspartate aminotransferase-like (Major domain)"/>
    <property type="match status" value="1"/>
</dbReference>
<evidence type="ECO:0000256" key="2">
    <source>
        <dbReference type="ARBA" id="ARBA00022898"/>
    </source>
</evidence>
<accession>A0A6I6DYL1</accession>
<keyword evidence="3" id="KW-0028">Amino-acid biosynthesis</keyword>